<reference evidence="2" key="1">
    <citation type="journal article" date="2019" name="Int. J. Syst. Evol. Microbiol.">
        <title>The Global Catalogue of Microorganisms (GCM) 10K type strain sequencing project: providing services to taxonomists for standard genome sequencing and annotation.</title>
        <authorList>
            <consortium name="The Broad Institute Genomics Platform"/>
            <consortium name="The Broad Institute Genome Sequencing Center for Infectious Disease"/>
            <person name="Wu L."/>
            <person name="Ma J."/>
        </authorList>
    </citation>
    <scope>NUCLEOTIDE SEQUENCE [LARGE SCALE GENOMIC DNA]</scope>
    <source>
        <strain evidence="2">WYCCWR 12678</strain>
    </source>
</reference>
<name>A0ABV9Q8V3_9BACL</name>
<dbReference type="Proteomes" id="UP001596002">
    <property type="component" value="Unassembled WGS sequence"/>
</dbReference>
<comment type="caution">
    <text evidence="1">The sequence shown here is derived from an EMBL/GenBank/DDBJ whole genome shotgun (WGS) entry which is preliminary data.</text>
</comment>
<proteinExistence type="predicted"/>
<gene>
    <name evidence="1" type="ORF">ACFO8Q_23590</name>
</gene>
<keyword evidence="2" id="KW-1185">Reference proteome</keyword>
<organism evidence="1 2">
    <name type="scientific">Effusibacillus consociatus</name>
    <dbReference type="NCBI Taxonomy" id="1117041"/>
    <lineage>
        <taxon>Bacteria</taxon>
        <taxon>Bacillati</taxon>
        <taxon>Bacillota</taxon>
        <taxon>Bacilli</taxon>
        <taxon>Bacillales</taxon>
        <taxon>Alicyclobacillaceae</taxon>
        <taxon>Effusibacillus</taxon>
    </lineage>
</organism>
<protein>
    <submittedName>
        <fullName evidence="1">Uncharacterized protein</fullName>
    </submittedName>
</protein>
<sequence>MKQVIGQFQDMDQAARAVHELKPLFENRITIVRRGPEPDQDADTLLNNDVSITAAAFGIGAAVIPVTGAGFSESPVSNAINNIGVQDSIETGGETYIQEEAANEEEAIRARYTSTLVIVDTNDIDKGEAKRILQAHGGTLLSPAKAAALGHDDPFVTADPIEPFSPRGYIDPNIGLGNFGIVDPMKR</sequence>
<accession>A0ABV9Q8V3</accession>
<evidence type="ECO:0000313" key="1">
    <source>
        <dbReference type="EMBL" id="MFC4770264.1"/>
    </source>
</evidence>
<evidence type="ECO:0000313" key="2">
    <source>
        <dbReference type="Proteomes" id="UP001596002"/>
    </source>
</evidence>
<dbReference type="RefSeq" id="WP_380029704.1">
    <property type="nucleotide sequence ID" value="NZ_JBHSHC010000157.1"/>
</dbReference>
<dbReference type="EMBL" id="JBHSHC010000157">
    <property type="protein sequence ID" value="MFC4770264.1"/>
    <property type="molecule type" value="Genomic_DNA"/>
</dbReference>